<keyword evidence="4" id="KW-0597">Phosphoprotein</keyword>
<dbReference type="GeneID" id="42786552"/>
<evidence type="ECO:0000256" key="8">
    <source>
        <dbReference type="SAM" id="Coils"/>
    </source>
</evidence>
<feature type="domain" description="HAMP" evidence="11">
    <location>
        <begin position="173"/>
        <end position="225"/>
    </location>
</feature>
<feature type="coiled-coil region" evidence="8">
    <location>
        <begin position="210"/>
        <end position="247"/>
    </location>
</feature>
<feature type="transmembrane region" description="Helical" evidence="9">
    <location>
        <begin position="152"/>
        <end position="172"/>
    </location>
</feature>
<evidence type="ECO:0000256" key="7">
    <source>
        <dbReference type="ARBA" id="ARBA00023012"/>
    </source>
</evidence>
<evidence type="ECO:0000313" key="16">
    <source>
        <dbReference type="Proteomes" id="UP000285697"/>
    </source>
</evidence>
<dbReference type="Pfam" id="PF02518">
    <property type="entry name" value="HATPase_c"/>
    <property type="match status" value="1"/>
</dbReference>
<dbReference type="GO" id="GO:0004721">
    <property type="term" value="F:phosphoprotein phosphatase activity"/>
    <property type="evidence" value="ECO:0007669"/>
    <property type="project" value="TreeGrafter"/>
</dbReference>
<dbReference type="CDD" id="cd06225">
    <property type="entry name" value="HAMP"/>
    <property type="match status" value="1"/>
</dbReference>
<dbReference type="Pfam" id="PF00512">
    <property type="entry name" value="HisKA"/>
    <property type="match status" value="1"/>
</dbReference>
<evidence type="ECO:0000259" key="11">
    <source>
        <dbReference type="PROSITE" id="PS50885"/>
    </source>
</evidence>
<dbReference type="EMBL" id="QSSX01000068">
    <property type="protein sequence ID" value="RGM17384.1"/>
    <property type="molecule type" value="Genomic_DNA"/>
</dbReference>
<dbReference type="SUPFAM" id="SSF55874">
    <property type="entry name" value="ATPase domain of HSP90 chaperone/DNA topoisomerase II/histidine kinase"/>
    <property type="match status" value="1"/>
</dbReference>
<dbReference type="InterPro" id="IPR003594">
    <property type="entry name" value="HATPase_dom"/>
</dbReference>
<dbReference type="Gene3D" id="6.10.340.10">
    <property type="match status" value="1"/>
</dbReference>
<dbReference type="InterPro" id="IPR036097">
    <property type="entry name" value="HisK_dim/P_sf"/>
</dbReference>
<gene>
    <name evidence="14" type="ORF">DW270_16435</name>
    <name evidence="13" type="ORF">DXC31_16305</name>
    <name evidence="12" type="ORF">LIQ08_12985</name>
</gene>
<dbReference type="Proteomes" id="UP000285697">
    <property type="component" value="Unassembled WGS sequence"/>
</dbReference>
<reference evidence="12" key="2">
    <citation type="submission" date="2021-10" db="EMBL/GenBank/DDBJ databases">
        <title>Collection of gut derived symbiotic bacterial strains cultured from healthy donors.</title>
        <authorList>
            <person name="Lin H."/>
            <person name="Littmann E."/>
            <person name="Claire K."/>
            <person name="Pamer E."/>
        </authorList>
    </citation>
    <scope>NUCLEOTIDE SEQUENCE</scope>
    <source>
        <strain evidence="12">MSK.23.18</strain>
    </source>
</reference>
<evidence type="ECO:0000256" key="9">
    <source>
        <dbReference type="SAM" id="Phobius"/>
    </source>
</evidence>
<protein>
    <recommendedName>
        <fullName evidence="3">histidine kinase</fullName>
        <ecNumber evidence="3">2.7.13.3</ecNumber>
    </recommendedName>
</protein>
<evidence type="ECO:0000313" key="14">
    <source>
        <dbReference type="EMBL" id="RHG13307.1"/>
    </source>
</evidence>
<accession>A0A3E4UVS2</accession>
<organism evidence="13 15">
    <name type="scientific">Mediterraneibacter gnavus</name>
    <name type="common">Ruminococcus gnavus</name>
    <dbReference type="NCBI Taxonomy" id="33038"/>
    <lineage>
        <taxon>Bacteria</taxon>
        <taxon>Bacillati</taxon>
        <taxon>Bacillota</taxon>
        <taxon>Clostridia</taxon>
        <taxon>Lachnospirales</taxon>
        <taxon>Lachnospiraceae</taxon>
        <taxon>Mediterraneibacter</taxon>
    </lineage>
</organism>
<keyword evidence="6 13" id="KW-0418">Kinase</keyword>
<comment type="caution">
    <text evidence="13">The sequence shown here is derived from an EMBL/GenBank/DDBJ whole genome shotgun (WGS) entry which is preliminary data.</text>
</comment>
<dbReference type="SUPFAM" id="SSF47384">
    <property type="entry name" value="Homodimeric domain of signal transducing histidine kinase"/>
    <property type="match status" value="1"/>
</dbReference>
<dbReference type="InterPro" id="IPR005467">
    <property type="entry name" value="His_kinase_dom"/>
</dbReference>
<dbReference type="SMR" id="A0A3E4UVS2"/>
<feature type="transmembrane region" description="Helical" evidence="9">
    <location>
        <begin position="12"/>
        <end position="32"/>
    </location>
</feature>
<dbReference type="InterPro" id="IPR050351">
    <property type="entry name" value="BphY/WalK/GraS-like"/>
</dbReference>
<reference evidence="15 16" key="1">
    <citation type="submission" date="2018-08" db="EMBL/GenBank/DDBJ databases">
        <title>A genome reference for cultivated species of the human gut microbiota.</title>
        <authorList>
            <person name="Zou Y."/>
            <person name="Xue W."/>
            <person name="Luo G."/>
        </authorList>
    </citation>
    <scope>NUCLEOTIDE SEQUENCE [LARGE SCALE GENOMIC DNA]</scope>
    <source>
        <strain evidence="14 16">AM22-7AC</strain>
        <strain evidence="13 15">TF01-20-2</strain>
    </source>
</reference>
<dbReference type="PROSITE" id="PS50109">
    <property type="entry name" value="HIS_KIN"/>
    <property type="match status" value="1"/>
</dbReference>
<proteinExistence type="predicted"/>
<dbReference type="SMART" id="SM00388">
    <property type="entry name" value="HisKA"/>
    <property type="match status" value="1"/>
</dbReference>
<dbReference type="InterPro" id="IPR003661">
    <property type="entry name" value="HisK_dim/P_dom"/>
</dbReference>
<dbReference type="PANTHER" id="PTHR45453">
    <property type="entry name" value="PHOSPHATE REGULON SENSOR PROTEIN PHOR"/>
    <property type="match status" value="1"/>
</dbReference>
<dbReference type="GO" id="GO:0000155">
    <property type="term" value="F:phosphorelay sensor kinase activity"/>
    <property type="evidence" value="ECO:0007669"/>
    <property type="project" value="InterPro"/>
</dbReference>
<keyword evidence="8" id="KW-0175">Coiled coil</keyword>
<dbReference type="SUPFAM" id="SSF158472">
    <property type="entry name" value="HAMP domain-like"/>
    <property type="match status" value="1"/>
</dbReference>
<dbReference type="InterPro" id="IPR003660">
    <property type="entry name" value="HAMP_dom"/>
</dbReference>
<dbReference type="InterPro" id="IPR036890">
    <property type="entry name" value="HATPase_C_sf"/>
</dbReference>
<evidence type="ECO:0000313" key="13">
    <source>
        <dbReference type="EMBL" id="RGM17384.1"/>
    </source>
</evidence>
<feature type="domain" description="Histidine kinase" evidence="10">
    <location>
        <begin position="254"/>
        <end position="467"/>
    </location>
</feature>
<keyword evidence="9" id="KW-0472">Membrane</keyword>
<dbReference type="CDD" id="cd00082">
    <property type="entry name" value="HisKA"/>
    <property type="match status" value="1"/>
</dbReference>
<dbReference type="Gene3D" id="1.10.287.130">
    <property type="match status" value="1"/>
</dbReference>
<evidence type="ECO:0000256" key="6">
    <source>
        <dbReference type="ARBA" id="ARBA00022777"/>
    </source>
</evidence>
<dbReference type="FunFam" id="3.30.565.10:FF:000006">
    <property type="entry name" value="Sensor histidine kinase WalK"/>
    <property type="match status" value="1"/>
</dbReference>
<evidence type="ECO:0000256" key="1">
    <source>
        <dbReference type="ARBA" id="ARBA00000085"/>
    </source>
</evidence>
<dbReference type="GO" id="GO:0016036">
    <property type="term" value="P:cellular response to phosphate starvation"/>
    <property type="evidence" value="ECO:0007669"/>
    <property type="project" value="TreeGrafter"/>
</dbReference>
<dbReference type="EMBL" id="JAJBOM010000019">
    <property type="protein sequence ID" value="MCB5620056.1"/>
    <property type="molecule type" value="Genomic_DNA"/>
</dbReference>
<keyword evidence="9" id="KW-0812">Transmembrane</keyword>
<dbReference type="AlphaFoldDB" id="A0A3E4UVS2"/>
<evidence type="ECO:0000256" key="3">
    <source>
        <dbReference type="ARBA" id="ARBA00012438"/>
    </source>
</evidence>
<evidence type="ECO:0000313" key="15">
    <source>
        <dbReference type="Proteomes" id="UP000260808"/>
    </source>
</evidence>
<dbReference type="SMART" id="SM00387">
    <property type="entry name" value="HATPase_c"/>
    <property type="match status" value="1"/>
</dbReference>
<evidence type="ECO:0000256" key="2">
    <source>
        <dbReference type="ARBA" id="ARBA00004370"/>
    </source>
</evidence>
<keyword evidence="5" id="KW-0808">Transferase</keyword>
<comment type="catalytic activity">
    <reaction evidence="1">
        <text>ATP + protein L-histidine = ADP + protein N-phospho-L-histidine.</text>
        <dbReference type="EC" id="2.7.13.3"/>
    </reaction>
</comment>
<dbReference type="Proteomes" id="UP000260808">
    <property type="component" value="Unassembled WGS sequence"/>
</dbReference>
<dbReference type="PROSITE" id="PS50885">
    <property type="entry name" value="HAMP"/>
    <property type="match status" value="1"/>
</dbReference>
<comment type="subcellular location">
    <subcellularLocation>
        <location evidence="2">Membrane</location>
    </subcellularLocation>
</comment>
<keyword evidence="9" id="KW-1133">Transmembrane helix</keyword>
<evidence type="ECO:0000256" key="4">
    <source>
        <dbReference type="ARBA" id="ARBA00022553"/>
    </source>
</evidence>
<sequence>MRKYIKEHLTVKVFLVTIMLLLTLSAAIYGMVTFGMSNFYLTELNKSLEKELDTTISQIKDMTNDETQKILERFAIEYGVSIIVKNQEGEEIGNYGEISYFLAPDADSSKAQNSKGITKNYIVKSNEGTIYKLQIFGTKESVNIGLKVLNRILPVLGVITFAVSILIAIFFAQYITRPILKVNEASKRMVKLDFRRPYPETRSDEIGILGENLNRLAEHLEETLQELKEKNKILQDEIQREQEMEQKQLSFFAAVSHELKTPVTILKGQIQGMISGIGGYKDRDKYLKRSYEVVFAMEGLIQEILDVSRIKSAGFLVNFSNVSLDNIVRNCIQEWEDVATDRGVTFHIEIEEHTDIHADRVLFQKVIGNLISNAVKYTPDNGNIWCKVYKKGGDVIFSVENNAEHISEQEIPKLFDAFYRREKSRNRKAGGSGLGLYIVKMIVELHHYECELKNTDQGIEVKIICKD</sequence>
<keyword evidence="7" id="KW-0902">Two-component regulatory system</keyword>
<dbReference type="EC" id="2.7.13.3" evidence="3"/>
<dbReference type="PRINTS" id="PR01780">
    <property type="entry name" value="LANTIREGPROT"/>
</dbReference>
<dbReference type="Proteomes" id="UP001297370">
    <property type="component" value="Unassembled WGS sequence"/>
</dbReference>
<dbReference type="InterPro" id="IPR008358">
    <property type="entry name" value="Sig_transdc_His_kin/Pase_MprB"/>
</dbReference>
<dbReference type="SMART" id="SM00304">
    <property type="entry name" value="HAMP"/>
    <property type="match status" value="1"/>
</dbReference>
<evidence type="ECO:0000256" key="5">
    <source>
        <dbReference type="ARBA" id="ARBA00022679"/>
    </source>
</evidence>
<dbReference type="RefSeq" id="WP_021739123.1">
    <property type="nucleotide sequence ID" value="NZ_JAAIQY010000019.1"/>
</dbReference>
<evidence type="ECO:0000313" key="12">
    <source>
        <dbReference type="EMBL" id="MCB5620056.1"/>
    </source>
</evidence>
<dbReference type="GO" id="GO:0005886">
    <property type="term" value="C:plasma membrane"/>
    <property type="evidence" value="ECO:0007669"/>
    <property type="project" value="TreeGrafter"/>
</dbReference>
<dbReference type="Gene3D" id="3.30.565.10">
    <property type="entry name" value="Histidine kinase-like ATPase, C-terminal domain"/>
    <property type="match status" value="1"/>
</dbReference>
<evidence type="ECO:0000259" key="10">
    <source>
        <dbReference type="PROSITE" id="PS50109"/>
    </source>
</evidence>
<name>A0A3E4UVS2_MEDGN</name>
<dbReference type="Pfam" id="PF00672">
    <property type="entry name" value="HAMP"/>
    <property type="match status" value="1"/>
</dbReference>
<dbReference type="PANTHER" id="PTHR45453:SF3">
    <property type="entry name" value="HISTIDINE KINASE"/>
    <property type="match status" value="1"/>
</dbReference>
<dbReference type="EMBL" id="QRIA01000051">
    <property type="protein sequence ID" value="RHG13307.1"/>
    <property type="molecule type" value="Genomic_DNA"/>
</dbReference>